<gene>
    <name evidence="1" type="ORF">GALL_405830</name>
</gene>
<dbReference type="EMBL" id="MLJW01001551">
    <property type="protein sequence ID" value="OIQ77717.1"/>
    <property type="molecule type" value="Genomic_DNA"/>
</dbReference>
<reference evidence="1" key="1">
    <citation type="submission" date="2016-10" db="EMBL/GenBank/DDBJ databases">
        <title>Sequence of Gallionella enrichment culture.</title>
        <authorList>
            <person name="Poehlein A."/>
            <person name="Muehling M."/>
            <person name="Daniel R."/>
        </authorList>
    </citation>
    <scope>NUCLEOTIDE SEQUENCE</scope>
</reference>
<dbReference type="AlphaFoldDB" id="A0A1J5QP32"/>
<evidence type="ECO:0000313" key="1">
    <source>
        <dbReference type="EMBL" id="OIQ77717.1"/>
    </source>
</evidence>
<sequence>MVLPASSTSLVPPSTFSTESEISCLISLAAAAERCARLRTSPATTAKPRPCSPARAASTAALRARMLVWKAMPSITLMMSTILREASLMADMVLTTSPTTTPPLTATPEAAAAIWLACLAFSEFCFTVEASCSMLEAVSSRLEACSSVRCDRSVLPAAISFAAVLMESAEILMPSISCLRFSTVALESSFSWPKVPKYSFSMVSVRSARDSALSTRTTSLRPTSLVSSSLFMPSPSVLKKPSLPFRSMRLDRSPMTAASTILATSLSTVTSAVRSSHSATAPRRSPWALMTGLAVTRRVRPPISMVAVWVLVRLASMRA</sequence>
<accession>A0A1J5QP32</accession>
<protein>
    <submittedName>
        <fullName evidence="1">Uncharacterized protein</fullName>
    </submittedName>
</protein>
<organism evidence="1">
    <name type="scientific">mine drainage metagenome</name>
    <dbReference type="NCBI Taxonomy" id="410659"/>
    <lineage>
        <taxon>unclassified sequences</taxon>
        <taxon>metagenomes</taxon>
        <taxon>ecological metagenomes</taxon>
    </lineage>
</organism>
<comment type="caution">
    <text evidence="1">The sequence shown here is derived from an EMBL/GenBank/DDBJ whole genome shotgun (WGS) entry which is preliminary data.</text>
</comment>
<proteinExistence type="predicted"/>
<name>A0A1J5QP32_9ZZZZ</name>